<accession>A0ABZ3EAR2</accession>
<dbReference type="Proteomes" id="UP001436297">
    <property type="component" value="Chromosome"/>
</dbReference>
<feature type="domain" description="Activator of Hsp90 ATPase homologue 1/2-like C-terminal" evidence="2">
    <location>
        <begin position="13"/>
        <end position="124"/>
    </location>
</feature>
<gene>
    <name evidence="3" type="ORF">QQM35_07370</name>
</gene>
<evidence type="ECO:0000256" key="1">
    <source>
        <dbReference type="ARBA" id="ARBA00006817"/>
    </source>
</evidence>
<proteinExistence type="inferred from homology"/>
<dbReference type="RefSeq" id="WP_251516381.1">
    <property type="nucleotide sequence ID" value="NZ_CP128355.1"/>
</dbReference>
<dbReference type="Pfam" id="PF08327">
    <property type="entry name" value="AHSA1"/>
    <property type="match status" value="1"/>
</dbReference>
<comment type="similarity">
    <text evidence="1">Belongs to the AHA1 family.</text>
</comment>
<organism evidence="3 4">
    <name type="scientific">Staphylococcus hsinchuensis</name>
    <dbReference type="NCBI Taxonomy" id="3051183"/>
    <lineage>
        <taxon>Bacteria</taxon>
        <taxon>Bacillati</taxon>
        <taxon>Bacillota</taxon>
        <taxon>Bacilli</taxon>
        <taxon>Bacillales</taxon>
        <taxon>Staphylococcaceae</taxon>
        <taxon>Staphylococcus</taxon>
    </lineage>
</organism>
<dbReference type="InterPro" id="IPR023393">
    <property type="entry name" value="START-like_dom_sf"/>
</dbReference>
<sequence>MQIDTKMVVESDASKVFEAIVDPEQIGGFWFSSSSERWETGKTVTVEYKEYDAVINLDITKVVPNELIEFKWDGRTIVISFEEESGQTLVTATEKGLDDNNVDFILGQKEGWVYMLSCLKSYVEFGNKIRAALR</sequence>
<dbReference type="InterPro" id="IPR013538">
    <property type="entry name" value="ASHA1/2-like_C"/>
</dbReference>
<evidence type="ECO:0000313" key="4">
    <source>
        <dbReference type="Proteomes" id="UP001436297"/>
    </source>
</evidence>
<evidence type="ECO:0000259" key="2">
    <source>
        <dbReference type="Pfam" id="PF08327"/>
    </source>
</evidence>
<evidence type="ECO:0000313" key="3">
    <source>
        <dbReference type="EMBL" id="XAF69889.1"/>
    </source>
</evidence>
<dbReference type="Gene3D" id="3.30.530.20">
    <property type="match status" value="1"/>
</dbReference>
<protein>
    <submittedName>
        <fullName evidence="3">SRPBCC domain-containing protein</fullName>
    </submittedName>
</protein>
<keyword evidence="4" id="KW-1185">Reference proteome</keyword>
<dbReference type="EMBL" id="CP128355">
    <property type="protein sequence ID" value="XAF69889.1"/>
    <property type="molecule type" value="Genomic_DNA"/>
</dbReference>
<name>A0ABZ3EAR2_9STAP</name>
<reference evidence="3 4" key="1">
    <citation type="journal article" date="2024" name="Pathogens">
        <title>Staphylococcus hsinchuensis sp. nov., Isolated from Soymilk.</title>
        <authorList>
            <person name="Wang Y.T."/>
            <person name="Lin Y.C."/>
            <person name="Hsieh Y.H."/>
            <person name="Lin Y.T."/>
            <person name="Hamada M."/>
            <person name="Chen C.C."/>
            <person name="Liou J.S."/>
            <person name="Lee A.Y."/>
            <person name="Zhang W.L."/>
            <person name="Chen Y.T."/>
            <person name="Huang C.H."/>
        </authorList>
    </citation>
    <scope>NUCLEOTIDE SEQUENCE [LARGE SCALE GENOMIC DNA]</scope>
    <source>
        <strain evidence="3 4">H164</strain>
    </source>
</reference>
<dbReference type="SUPFAM" id="SSF55961">
    <property type="entry name" value="Bet v1-like"/>
    <property type="match status" value="1"/>
</dbReference>